<dbReference type="InterPro" id="IPR004323">
    <property type="entry name" value="Ion_tolerance_CutA"/>
</dbReference>
<dbReference type="KEGG" id="sphc:CVN68_10020"/>
<reference evidence="2 3" key="1">
    <citation type="submission" date="2017-11" db="EMBL/GenBank/DDBJ databases">
        <title>Complete genome sequence of Sphingomonas sp. Strain Cra20, a psychrotolerant potential plant growth promoting rhizobacteria.</title>
        <authorList>
            <person name="Luo Y."/>
        </authorList>
    </citation>
    <scope>NUCLEOTIDE SEQUENCE [LARGE SCALE GENOMIC DNA]</scope>
    <source>
        <strain evidence="2 3">Cra20</strain>
    </source>
</reference>
<dbReference type="GO" id="GO:0005507">
    <property type="term" value="F:copper ion binding"/>
    <property type="evidence" value="ECO:0007669"/>
    <property type="project" value="TreeGrafter"/>
</dbReference>
<dbReference type="OrthoDB" id="37622at2"/>
<sequence length="104" mass="11191">MSDIALLYATFPGRAEAEHIAETVLAERLAACVNILAPCTSIYRWQGAVERGDEVPALFKTTPQLAGRLRARIEVLHPYDLAVVETWPVAAGAAVSDWVAAETG</sequence>
<dbReference type="Proteomes" id="UP000229081">
    <property type="component" value="Chromosome"/>
</dbReference>
<dbReference type="SUPFAM" id="SSF54913">
    <property type="entry name" value="GlnB-like"/>
    <property type="match status" value="1"/>
</dbReference>
<evidence type="ECO:0000313" key="2">
    <source>
        <dbReference type="EMBL" id="ATY32271.1"/>
    </source>
</evidence>
<gene>
    <name evidence="2" type="ORF">CVN68_10020</name>
</gene>
<dbReference type="GO" id="GO:0010038">
    <property type="term" value="P:response to metal ion"/>
    <property type="evidence" value="ECO:0007669"/>
    <property type="project" value="InterPro"/>
</dbReference>
<comment type="similarity">
    <text evidence="1">Belongs to the CutA family.</text>
</comment>
<accession>A0A2K8MM20</accession>
<dbReference type="PANTHER" id="PTHR23419:SF8">
    <property type="entry name" value="FI09726P"/>
    <property type="match status" value="1"/>
</dbReference>
<evidence type="ECO:0000313" key="3">
    <source>
        <dbReference type="Proteomes" id="UP000229081"/>
    </source>
</evidence>
<dbReference type="RefSeq" id="WP_100282080.1">
    <property type="nucleotide sequence ID" value="NZ_CP024923.1"/>
</dbReference>
<dbReference type="AlphaFoldDB" id="A0A2K8MM20"/>
<organism evidence="2 3">
    <name type="scientific">Sphingomonas psychrotolerans</name>
    <dbReference type="NCBI Taxonomy" id="1327635"/>
    <lineage>
        <taxon>Bacteria</taxon>
        <taxon>Pseudomonadati</taxon>
        <taxon>Pseudomonadota</taxon>
        <taxon>Alphaproteobacteria</taxon>
        <taxon>Sphingomonadales</taxon>
        <taxon>Sphingomonadaceae</taxon>
        <taxon>Sphingomonas</taxon>
    </lineage>
</organism>
<name>A0A2K8MM20_9SPHN</name>
<keyword evidence="3" id="KW-1185">Reference proteome</keyword>
<dbReference type="Pfam" id="PF03091">
    <property type="entry name" value="CutA1"/>
    <property type="match status" value="1"/>
</dbReference>
<dbReference type="InterPro" id="IPR011322">
    <property type="entry name" value="N-reg_PII-like_a/b"/>
</dbReference>
<proteinExistence type="inferred from homology"/>
<dbReference type="InterPro" id="IPR015867">
    <property type="entry name" value="N-reg_PII/ATP_PRibTrfase_C"/>
</dbReference>
<dbReference type="Gene3D" id="3.30.70.120">
    <property type="match status" value="1"/>
</dbReference>
<protein>
    <submittedName>
        <fullName evidence="2">Divalent-cation tolerance protein CutA</fullName>
    </submittedName>
</protein>
<evidence type="ECO:0000256" key="1">
    <source>
        <dbReference type="ARBA" id="ARBA00010169"/>
    </source>
</evidence>
<dbReference type="EMBL" id="CP024923">
    <property type="protein sequence ID" value="ATY32271.1"/>
    <property type="molecule type" value="Genomic_DNA"/>
</dbReference>
<dbReference type="PANTHER" id="PTHR23419">
    <property type="entry name" value="DIVALENT CATION TOLERANCE CUTA-RELATED"/>
    <property type="match status" value="1"/>
</dbReference>